<protein>
    <submittedName>
        <fullName evidence="1">Uncharacterized protein</fullName>
    </submittedName>
</protein>
<evidence type="ECO:0000313" key="1">
    <source>
        <dbReference type="EMBL" id="GFO36733.1"/>
    </source>
</evidence>
<dbReference type="EMBL" id="BLXT01007137">
    <property type="protein sequence ID" value="GFO36733.1"/>
    <property type="molecule type" value="Genomic_DNA"/>
</dbReference>
<keyword evidence="2" id="KW-1185">Reference proteome</keyword>
<comment type="caution">
    <text evidence="1">The sequence shown here is derived from an EMBL/GenBank/DDBJ whole genome shotgun (WGS) entry which is preliminary data.</text>
</comment>
<gene>
    <name evidence="1" type="ORF">PoB_006323800</name>
</gene>
<name>A0AAV4CXV6_9GAST</name>
<reference evidence="1 2" key="1">
    <citation type="journal article" date="2021" name="Elife">
        <title>Chloroplast acquisition without the gene transfer in kleptoplastic sea slugs, Plakobranchus ocellatus.</title>
        <authorList>
            <person name="Maeda T."/>
            <person name="Takahashi S."/>
            <person name="Yoshida T."/>
            <person name="Shimamura S."/>
            <person name="Takaki Y."/>
            <person name="Nagai Y."/>
            <person name="Toyoda A."/>
            <person name="Suzuki Y."/>
            <person name="Arimoto A."/>
            <person name="Ishii H."/>
            <person name="Satoh N."/>
            <person name="Nishiyama T."/>
            <person name="Hasebe M."/>
            <person name="Maruyama T."/>
            <person name="Minagawa J."/>
            <person name="Obokata J."/>
            <person name="Shigenobu S."/>
        </authorList>
    </citation>
    <scope>NUCLEOTIDE SEQUENCE [LARGE SCALE GENOMIC DNA]</scope>
</reference>
<dbReference type="AlphaFoldDB" id="A0AAV4CXV6"/>
<evidence type="ECO:0000313" key="2">
    <source>
        <dbReference type="Proteomes" id="UP000735302"/>
    </source>
</evidence>
<proteinExistence type="predicted"/>
<dbReference type="Proteomes" id="UP000735302">
    <property type="component" value="Unassembled WGS sequence"/>
</dbReference>
<organism evidence="1 2">
    <name type="scientific">Plakobranchus ocellatus</name>
    <dbReference type="NCBI Taxonomy" id="259542"/>
    <lineage>
        <taxon>Eukaryota</taxon>
        <taxon>Metazoa</taxon>
        <taxon>Spiralia</taxon>
        <taxon>Lophotrochozoa</taxon>
        <taxon>Mollusca</taxon>
        <taxon>Gastropoda</taxon>
        <taxon>Heterobranchia</taxon>
        <taxon>Euthyneura</taxon>
        <taxon>Panpulmonata</taxon>
        <taxon>Sacoglossa</taxon>
        <taxon>Placobranchoidea</taxon>
        <taxon>Plakobranchidae</taxon>
        <taxon>Plakobranchus</taxon>
    </lineage>
</organism>
<sequence length="68" mass="7469">IGRRWTSVIFFALAFAASAFSLALVLSGVAGTKSKAIRWLAFTIRLLTSCSWCAVQAWGTELYPTDIR</sequence>
<feature type="non-terminal residue" evidence="1">
    <location>
        <position position="1"/>
    </location>
</feature>
<accession>A0AAV4CXV6</accession>